<name>A0ABP5BC04_9PSEU</name>
<evidence type="ECO:0000313" key="2">
    <source>
        <dbReference type="Proteomes" id="UP001501116"/>
    </source>
</evidence>
<protein>
    <submittedName>
        <fullName evidence="1">Uncharacterized protein</fullName>
    </submittedName>
</protein>
<gene>
    <name evidence="1" type="ORF">GCM10009754_03980</name>
</gene>
<accession>A0ABP5BC04</accession>
<keyword evidence="2" id="KW-1185">Reference proteome</keyword>
<dbReference type="EMBL" id="BAAANN010000002">
    <property type="protein sequence ID" value="GAA1940062.1"/>
    <property type="molecule type" value="Genomic_DNA"/>
</dbReference>
<evidence type="ECO:0000313" key="1">
    <source>
        <dbReference type="EMBL" id="GAA1940062.1"/>
    </source>
</evidence>
<organism evidence="1 2">
    <name type="scientific">Amycolatopsis minnesotensis</name>
    <dbReference type="NCBI Taxonomy" id="337894"/>
    <lineage>
        <taxon>Bacteria</taxon>
        <taxon>Bacillati</taxon>
        <taxon>Actinomycetota</taxon>
        <taxon>Actinomycetes</taxon>
        <taxon>Pseudonocardiales</taxon>
        <taxon>Pseudonocardiaceae</taxon>
        <taxon>Amycolatopsis</taxon>
    </lineage>
</organism>
<reference evidence="2" key="1">
    <citation type="journal article" date="2019" name="Int. J. Syst. Evol. Microbiol.">
        <title>The Global Catalogue of Microorganisms (GCM) 10K type strain sequencing project: providing services to taxonomists for standard genome sequencing and annotation.</title>
        <authorList>
            <consortium name="The Broad Institute Genomics Platform"/>
            <consortium name="The Broad Institute Genome Sequencing Center for Infectious Disease"/>
            <person name="Wu L."/>
            <person name="Ma J."/>
        </authorList>
    </citation>
    <scope>NUCLEOTIDE SEQUENCE [LARGE SCALE GENOMIC DNA]</scope>
    <source>
        <strain evidence="2">JCM 14545</strain>
    </source>
</reference>
<sequence>MNTLDEDYRDLILNFCTVVTGLAPTRLDVQTIMWRNVRLRGRKRQVVRGFTGCDRLTFDQLQSRADMQMTLLYETVTQLLAERFIAEQRWPDQRSGDPRVRVRYLFLTTKGRMVDVS</sequence>
<dbReference type="Proteomes" id="UP001501116">
    <property type="component" value="Unassembled WGS sequence"/>
</dbReference>
<comment type="caution">
    <text evidence="1">The sequence shown here is derived from an EMBL/GenBank/DDBJ whole genome shotgun (WGS) entry which is preliminary data.</text>
</comment>
<proteinExistence type="predicted"/>